<dbReference type="Pfam" id="PF01464">
    <property type="entry name" value="SLT"/>
    <property type="match status" value="1"/>
</dbReference>
<feature type="domain" description="Transglycosylase SLT" evidence="1">
    <location>
        <begin position="187"/>
        <end position="304"/>
    </location>
</feature>
<accession>A0A833L206</accession>
<dbReference type="Proteomes" id="UP000488506">
    <property type="component" value="Unassembled WGS sequence"/>
</dbReference>
<gene>
    <name evidence="2" type="ORF">FD145_417</name>
</gene>
<name>A0A833L206_UNCSA</name>
<dbReference type="InterPro" id="IPR008258">
    <property type="entry name" value="Transglycosylase_SLT_dom_1"/>
</dbReference>
<reference evidence="2 3" key="1">
    <citation type="submission" date="2019-12" db="EMBL/GenBank/DDBJ databases">
        <authorList>
            <person name="Wolfe R."/>
            <person name="Danczak R."/>
            <person name="Wilkins M."/>
        </authorList>
    </citation>
    <scope>NUCLEOTIDE SEQUENCE [LARGE SCALE GENOMIC DNA]</scope>
    <source>
        <strain evidence="2">X2_MaxBin.013</strain>
    </source>
</reference>
<organism evidence="2 3">
    <name type="scientific">Candidatus Saganbacteria bacterium</name>
    <dbReference type="NCBI Taxonomy" id="2575572"/>
    <lineage>
        <taxon>Bacteria</taxon>
        <taxon>Bacillati</taxon>
        <taxon>Saganbacteria</taxon>
    </lineage>
</organism>
<dbReference type="SUPFAM" id="SSF53955">
    <property type="entry name" value="Lysozyme-like"/>
    <property type="match status" value="1"/>
</dbReference>
<protein>
    <recommendedName>
        <fullName evidence="1">Transglycosylase SLT domain-containing protein</fullName>
    </recommendedName>
</protein>
<dbReference type="InterPro" id="IPR023346">
    <property type="entry name" value="Lysozyme-like_dom_sf"/>
</dbReference>
<sequence>MCTYSDKSYFARKLIIPTNPEPLSDPVMVWEFVELSSISLSSLSQLQTHFRADLQFSLMILFISYDKIYLMTKKQISLIILSPKNNDFFSLESSLPIKATPIILKAQVLKNSIDMPISFINWRVKLVWCGTYQTYQTNTNISGNAATIQSFTGGKLYIRASTIIDKKEYSSLNKAVIIANNPTRELLKKTLPSDILKAIAWQESSWRQFDAKGNPLKNPSSSMIGIMQISERWWGNEKSSIKSNDFNKMAWNWSYNIQAAKEILEYYFQRVINKFPNETEESKWNRTVKAYHVGESSINTKESADDFWYVKKIRSHIKEKSWEK</sequence>
<proteinExistence type="predicted"/>
<evidence type="ECO:0000313" key="3">
    <source>
        <dbReference type="Proteomes" id="UP000488506"/>
    </source>
</evidence>
<dbReference type="EMBL" id="WPAF01000004">
    <property type="protein sequence ID" value="KAF0134849.1"/>
    <property type="molecule type" value="Genomic_DNA"/>
</dbReference>
<evidence type="ECO:0000313" key="2">
    <source>
        <dbReference type="EMBL" id="KAF0134849.1"/>
    </source>
</evidence>
<dbReference type="AlphaFoldDB" id="A0A833L206"/>
<evidence type="ECO:0000259" key="1">
    <source>
        <dbReference type="Pfam" id="PF01464"/>
    </source>
</evidence>
<comment type="caution">
    <text evidence="2">The sequence shown here is derived from an EMBL/GenBank/DDBJ whole genome shotgun (WGS) entry which is preliminary data.</text>
</comment>
<dbReference type="Gene3D" id="1.10.530.10">
    <property type="match status" value="1"/>
</dbReference>